<keyword evidence="2 6" id="KW-0132">Cell division</keyword>
<dbReference type="PANTHER" id="PTHR34108:SF1">
    <property type="entry name" value="SEPTUM SITE-DETERMINING PROTEIN MINC"/>
    <property type="match status" value="1"/>
</dbReference>
<dbReference type="InterPro" id="IPR016098">
    <property type="entry name" value="CAP/MinC_C"/>
</dbReference>
<gene>
    <name evidence="6 9" type="primary">minC</name>
    <name evidence="9" type="ORF">KJI95_13740</name>
</gene>
<keyword evidence="4 6" id="KW-0131">Cell cycle</keyword>
<dbReference type="Pfam" id="PF03775">
    <property type="entry name" value="MinC_C"/>
    <property type="match status" value="1"/>
</dbReference>
<dbReference type="Pfam" id="PF05209">
    <property type="entry name" value="MinC_N"/>
    <property type="match status" value="1"/>
</dbReference>
<dbReference type="Gene3D" id="2.160.20.70">
    <property type="match status" value="1"/>
</dbReference>
<dbReference type="SUPFAM" id="SSF63848">
    <property type="entry name" value="Cell-division inhibitor MinC, C-terminal domain"/>
    <property type="match status" value="1"/>
</dbReference>
<comment type="caution">
    <text evidence="9">The sequence shown here is derived from an EMBL/GenBank/DDBJ whole genome shotgun (WGS) entry which is preliminary data.</text>
</comment>
<dbReference type="Gene3D" id="3.30.70.260">
    <property type="match status" value="1"/>
</dbReference>
<accession>A0ABS5V782</accession>
<dbReference type="RefSeq" id="WP_214507772.1">
    <property type="nucleotide sequence ID" value="NZ_JAHEPS010000005.1"/>
</dbReference>
<dbReference type="InterPro" id="IPR007874">
    <property type="entry name" value="MinC_N"/>
</dbReference>
<keyword evidence="3 6" id="KW-0717">Septation</keyword>
<evidence type="ECO:0000259" key="7">
    <source>
        <dbReference type="Pfam" id="PF03775"/>
    </source>
</evidence>
<organism evidence="9 10">
    <name type="scientific">Shewanella jiangmenensis</name>
    <dbReference type="NCBI Taxonomy" id="2837387"/>
    <lineage>
        <taxon>Bacteria</taxon>
        <taxon>Pseudomonadati</taxon>
        <taxon>Pseudomonadota</taxon>
        <taxon>Gammaproteobacteria</taxon>
        <taxon>Alteromonadales</taxon>
        <taxon>Shewanellaceae</taxon>
        <taxon>Shewanella</taxon>
    </lineage>
</organism>
<keyword evidence="10" id="KW-1185">Reference proteome</keyword>
<dbReference type="NCBIfam" id="TIGR01222">
    <property type="entry name" value="minC"/>
    <property type="match status" value="1"/>
</dbReference>
<evidence type="ECO:0000256" key="5">
    <source>
        <dbReference type="ARBA" id="ARBA00025606"/>
    </source>
</evidence>
<dbReference type="InterPro" id="IPR005526">
    <property type="entry name" value="Septum_form_inhib_MinC_C"/>
</dbReference>
<dbReference type="EMBL" id="JAHEPS010000005">
    <property type="protein sequence ID" value="MBT1445579.1"/>
    <property type="molecule type" value="Genomic_DNA"/>
</dbReference>
<feature type="domain" description="Septum formation inhibitor MinC N-terminal" evidence="8">
    <location>
        <begin position="6"/>
        <end position="75"/>
    </location>
</feature>
<comment type="function">
    <text evidence="5 6">Cell division inhibitor that blocks the formation of polar Z ring septums. Rapidly oscillates between the poles of the cell to destabilize FtsZ filaments that have formed before they mature into polar Z rings. Prevents FtsZ polymerization.</text>
</comment>
<evidence type="ECO:0000256" key="1">
    <source>
        <dbReference type="ARBA" id="ARBA00006291"/>
    </source>
</evidence>
<evidence type="ECO:0000313" key="9">
    <source>
        <dbReference type="EMBL" id="MBT1445579.1"/>
    </source>
</evidence>
<dbReference type="InterPro" id="IPR036145">
    <property type="entry name" value="MinC_C_sf"/>
</dbReference>
<evidence type="ECO:0000256" key="3">
    <source>
        <dbReference type="ARBA" id="ARBA00023210"/>
    </source>
</evidence>
<evidence type="ECO:0000256" key="2">
    <source>
        <dbReference type="ARBA" id="ARBA00022618"/>
    </source>
</evidence>
<evidence type="ECO:0000259" key="8">
    <source>
        <dbReference type="Pfam" id="PF05209"/>
    </source>
</evidence>
<evidence type="ECO:0000256" key="6">
    <source>
        <dbReference type="HAMAP-Rule" id="MF_00267"/>
    </source>
</evidence>
<dbReference type="HAMAP" id="MF_00267">
    <property type="entry name" value="MinC"/>
    <property type="match status" value="1"/>
</dbReference>
<dbReference type="Proteomes" id="UP001195903">
    <property type="component" value="Unassembled WGS sequence"/>
</dbReference>
<dbReference type="InterPro" id="IPR013033">
    <property type="entry name" value="MinC"/>
</dbReference>
<protein>
    <recommendedName>
        <fullName evidence="6">Probable septum site-determining protein MinC</fullName>
    </recommendedName>
</protein>
<dbReference type="PANTHER" id="PTHR34108">
    <property type="entry name" value="SEPTUM SITE-DETERMINING PROTEIN MINC"/>
    <property type="match status" value="1"/>
</dbReference>
<name>A0ABS5V782_9GAMM</name>
<sequence>MPKASLELKGSSFTLSVLHINTSNLDSIAKELDLKLAQAPQFFIGAPLVLNLSALGDGPLDLSALQSLLVSRQLVIVGVTATSATLSEQAKAIGLATVKAGKSAPTPAPPQAEPTPKTTRILRQNVRSGQQIYVKNGDLIIIGAVGNGAEVIADGSIHIYGALRGKAMAGANGDNEAVIISTCLEPELISIAGHYWLTENLQKHGVAAKSGCVRLEGDSLTVESLPI</sequence>
<evidence type="ECO:0000313" key="10">
    <source>
        <dbReference type="Proteomes" id="UP001195903"/>
    </source>
</evidence>
<comment type="subunit">
    <text evidence="6">Interacts with MinD and FtsZ.</text>
</comment>
<proteinExistence type="inferred from homology"/>
<reference evidence="9 10" key="1">
    <citation type="submission" date="2021-05" db="EMBL/GenBank/DDBJ databases">
        <title>Shewanella sp. JM162201.</title>
        <authorList>
            <person name="Xu S."/>
            <person name="Li A."/>
        </authorList>
    </citation>
    <scope>NUCLEOTIDE SEQUENCE [LARGE SCALE GENOMIC DNA]</scope>
    <source>
        <strain evidence="9 10">JM162201</strain>
    </source>
</reference>
<feature type="domain" description="Septum formation inhibitor MinC C-terminal" evidence="7">
    <location>
        <begin position="121"/>
        <end position="223"/>
    </location>
</feature>
<evidence type="ECO:0000256" key="4">
    <source>
        <dbReference type="ARBA" id="ARBA00023306"/>
    </source>
</evidence>
<comment type="similarity">
    <text evidence="1 6">Belongs to the MinC family.</text>
</comment>